<dbReference type="Pfam" id="PF01408">
    <property type="entry name" value="GFO_IDH_MocA"/>
    <property type="match status" value="1"/>
</dbReference>
<feature type="domain" description="Gfo/Idh/MocA-like oxidoreductase N-terminal" evidence="3">
    <location>
        <begin position="6"/>
        <end position="126"/>
    </location>
</feature>
<dbReference type="SUPFAM" id="SSF51735">
    <property type="entry name" value="NAD(P)-binding Rossmann-fold domains"/>
    <property type="match status" value="1"/>
</dbReference>
<evidence type="ECO:0000256" key="2">
    <source>
        <dbReference type="ARBA" id="ARBA00023002"/>
    </source>
</evidence>
<sequence>MANNPLNVGLIGFGIAGQVFHAPIIVSVPGLHLHKIRESRPGNIALANQRFPQATVVADVEDLFKDPAIDLIVVATSNTSHFELTKRALEAGKHVLVEKPFTITSADADELIAIAKKYNCVLTVHHNRRFDGDFNTIRKIIKEGLLGTIVEMEIHYDRFRNYLKPNAWREEDLPGSGILYDLGSHLIDQALTLFGMPKEVSAFTAHQRAGSKTVDNFEVILHYPALKVTLKAGMLVREPGYRFVIYGDQGTFVKSGIDVQEEALKAGKIPSETPNWGVEPEEIWGKINTNYKGMHMIAKIESEVGDYPGLYANVRDAINGTGRLEVTAGQSRDVIRIIELAMQSATEKKTVAV</sequence>
<dbReference type="Gene3D" id="3.30.360.10">
    <property type="entry name" value="Dihydrodipicolinate Reductase, domain 2"/>
    <property type="match status" value="1"/>
</dbReference>
<comment type="similarity">
    <text evidence="1">Belongs to the Gfo/Idh/MocA family.</text>
</comment>
<dbReference type="RefSeq" id="WP_317487473.1">
    <property type="nucleotide sequence ID" value="NZ_CP136051.1"/>
</dbReference>
<organism evidence="5 6">
    <name type="scientific">Imperialibacter roseus</name>
    <dbReference type="NCBI Taxonomy" id="1324217"/>
    <lineage>
        <taxon>Bacteria</taxon>
        <taxon>Pseudomonadati</taxon>
        <taxon>Bacteroidota</taxon>
        <taxon>Cytophagia</taxon>
        <taxon>Cytophagales</taxon>
        <taxon>Flammeovirgaceae</taxon>
        <taxon>Imperialibacter</taxon>
    </lineage>
</organism>
<keyword evidence="2" id="KW-0560">Oxidoreductase</keyword>
<evidence type="ECO:0000259" key="3">
    <source>
        <dbReference type="Pfam" id="PF01408"/>
    </source>
</evidence>
<evidence type="ECO:0000313" key="5">
    <source>
        <dbReference type="EMBL" id="WOK04672.1"/>
    </source>
</evidence>
<accession>A0ABZ0IM83</accession>
<dbReference type="InterPro" id="IPR051317">
    <property type="entry name" value="Gfo/Idh/MocA_oxidoreduct"/>
</dbReference>
<evidence type="ECO:0000313" key="6">
    <source>
        <dbReference type="Proteomes" id="UP001302349"/>
    </source>
</evidence>
<evidence type="ECO:0000256" key="1">
    <source>
        <dbReference type="ARBA" id="ARBA00010928"/>
    </source>
</evidence>
<protein>
    <submittedName>
        <fullName evidence="5">Oxidoreductase</fullName>
    </submittedName>
</protein>
<name>A0ABZ0IM83_9BACT</name>
<dbReference type="InterPro" id="IPR004104">
    <property type="entry name" value="Gfo/Idh/MocA-like_OxRdtase_C"/>
</dbReference>
<feature type="domain" description="Gfo/Idh/MocA-like oxidoreductase C-terminal" evidence="4">
    <location>
        <begin position="138"/>
        <end position="353"/>
    </location>
</feature>
<proteinExistence type="inferred from homology"/>
<dbReference type="Gene3D" id="3.40.50.720">
    <property type="entry name" value="NAD(P)-binding Rossmann-like Domain"/>
    <property type="match status" value="1"/>
</dbReference>
<dbReference type="InterPro" id="IPR036291">
    <property type="entry name" value="NAD(P)-bd_dom_sf"/>
</dbReference>
<dbReference type="Proteomes" id="UP001302349">
    <property type="component" value="Chromosome"/>
</dbReference>
<dbReference type="PANTHER" id="PTHR43708:SF5">
    <property type="entry name" value="CONSERVED EXPRESSED OXIDOREDUCTASE (EUROFUNG)-RELATED"/>
    <property type="match status" value="1"/>
</dbReference>
<dbReference type="NCBIfam" id="NF008607">
    <property type="entry name" value="PRK11579.1"/>
    <property type="match status" value="1"/>
</dbReference>
<reference evidence="5 6" key="1">
    <citation type="journal article" date="2023" name="Microbiol. Resour. Announc.">
        <title>Complete Genome Sequence of Imperialibacter roseus strain P4T.</title>
        <authorList>
            <person name="Tizabi D.R."/>
            <person name="Bachvaroff T."/>
            <person name="Hill R.T."/>
        </authorList>
    </citation>
    <scope>NUCLEOTIDE SEQUENCE [LARGE SCALE GENOMIC DNA]</scope>
    <source>
        <strain evidence="5 6">P4T</strain>
    </source>
</reference>
<keyword evidence="6" id="KW-1185">Reference proteome</keyword>
<dbReference type="InterPro" id="IPR000683">
    <property type="entry name" value="Gfo/Idh/MocA-like_OxRdtase_N"/>
</dbReference>
<dbReference type="EMBL" id="CP136051">
    <property type="protein sequence ID" value="WOK04672.1"/>
    <property type="molecule type" value="Genomic_DNA"/>
</dbReference>
<dbReference type="PANTHER" id="PTHR43708">
    <property type="entry name" value="CONSERVED EXPRESSED OXIDOREDUCTASE (EUROFUNG)"/>
    <property type="match status" value="1"/>
</dbReference>
<evidence type="ECO:0000259" key="4">
    <source>
        <dbReference type="Pfam" id="PF02894"/>
    </source>
</evidence>
<gene>
    <name evidence="5" type="ORF">RT717_16450</name>
</gene>
<dbReference type="Pfam" id="PF02894">
    <property type="entry name" value="GFO_IDH_MocA_C"/>
    <property type="match status" value="1"/>
</dbReference>
<dbReference type="SUPFAM" id="SSF55347">
    <property type="entry name" value="Glyceraldehyde-3-phosphate dehydrogenase-like, C-terminal domain"/>
    <property type="match status" value="1"/>
</dbReference>